<evidence type="ECO:0000313" key="1">
    <source>
        <dbReference type="EMBL" id="KAK3757079.1"/>
    </source>
</evidence>
<name>A0AAE1D4I5_9GAST</name>
<keyword evidence="2" id="KW-1185">Reference proteome</keyword>
<dbReference type="EMBL" id="JAWDGP010005413">
    <property type="protein sequence ID" value="KAK3757079.1"/>
    <property type="molecule type" value="Genomic_DNA"/>
</dbReference>
<sequence>MNFVITNFLQIVNQSERVEARSLALCALHCIAQQRLNLEQSCYSVPGDVDAMSLQTQFERTVSCLQTQMFQRGGCPNKSRYTASYGISKCSNQMAVPTYPGTRQIVVYYQAISTYPGIRQVYQNVPKCSSEMTDPTNPDTRQVMTYQNVPARWLSQDIQSSVVEPHSMACRTATSLYSCGVPLSHCGVSCSVQRKHDTFGATCANTAAPVDPRTIPHGAKLSVTSSGSARRSYDCSPTNIRVSRSRRLKRFDLWVDLWLDELVSLQHSPV</sequence>
<accession>A0AAE1D4I5</accession>
<reference evidence="1" key="1">
    <citation type="journal article" date="2023" name="G3 (Bethesda)">
        <title>A reference genome for the long-term kleptoplast-retaining sea slug Elysia crispata morphotype clarki.</title>
        <authorList>
            <person name="Eastman K.E."/>
            <person name="Pendleton A.L."/>
            <person name="Shaikh M.A."/>
            <person name="Suttiyut T."/>
            <person name="Ogas R."/>
            <person name="Tomko P."/>
            <person name="Gavelis G."/>
            <person name="Widhalm J.R."/>
            <person name="Wisecaver J.H."/>
        </authorList>
    </citation>
    <scope>NUCLEOTIDE SEQUENCE</scope>
    <source>
        <strain evidence="1">ECLA1</strain>
    </source>
</reference>
<proteinExistence type="predicted"/>
<gene>
    <name evidence="1" type="ORF">RRG08_021266</name>
</gene>
<comment type="caution">
    <text evidence="1">The sequence shown here is derived from an EMBL/GenBank/DDBJ whole genome shotgun (WGS) entry which is preliminary data.</text>
</comment>
<dbReference type="AlphaFoldDB" id="A0AAE1D4I5"/>
<organism evidence="1 2">
    <name type="scientific">Elysia crispata</name>
    <name type="common">lettuce slug</name>
    <dbReference type="NCBI Taxonomy" id="231223"/>
    <lineage>
        <taxon>Eukaryota</taxon>
        <taxon>Metazoa</taxon>
        <taxon>Spiralia</taxon>
        <taxon>Lophotrochozoa</taxon>
        <taxon>Mollusca</taxon>
        <taxon>Gastropoda</taxon>
        <taxon>Heterobranchia</taxon>
        <taxon>Euthyneura</taxon>
        <taxon>Panpulmonata</taxon>
        <taxon>Sacoglossa</taxon>
        <taxon>Placobranchoidea</taxon>
        <taxon>Plakobranchidae</taxon>
        <taxon>Elysia</taxon>
    </lineage>
</organism>
<dbReference type="Proteomes" id="UP001283361">
    <property type="component" value="Unassembled WGS sequence"/>
</dbReference>
<evidence type="ECO:0000313" key="2">
    <source>
        <dbReference type="Proteomes" id="UP001283361"/>
    </source>
</evidence>
<protein>
    <submittedName>
        <fullName evidence="1">Uncharacterized protein</fullName>
    </submittedName>
</protein>